<protein>
    <recommendedName>
        <fullName evidence="5">Peptidase C14 caspase domain-containing protein</fullName>
    </recommendedName>
</protein>
<organism evidence="6 7">
    <name type="scientific">Coprinellus micaceus</name>
    <name type="common">Glistening ink-cap mushroom</name>
    <name type="synonym">Coprinus micaceus</name>
    <dbReference type="NCBI Taxonomy" id="71717"/>
    <lineage>
        <taxon>Eukaryota</taxon>
        <taxon>Fungi</taxon>
        <taxon>Dikarya</taxon>
        <taxon>Basidiomycota</taxon>
        <taxon>Agaricomycotina</taxon>
        <taxon>Agaricomycetes</taxon>
        <taxon>Agaricomycetidae</taxon>
        <taxon>Agaricales</taxon>
        <taxon>Agaricineae</taxon>
        <taxon>Psathyrellaceae</taxon>
        <taxon>Coprinellus</taxon>
    </lineage>
</organism>
<name>A0A4Y7TST8_COPMI</name>
<feature type="transmembrane region" description="Helical" evidence="4">
    <location>
        <begin position="175"/>
        <end position="197"/>
    </location>
</feature>
<keyword evidence="1" id="KW-0053">Apoptosis</keyword>
<keyword evidence="4" id="KW-0472">Membrane</keyword>
<dbReference type="OrthoDB" id="3032844at2759"/>
<evidence type="ECO:0000256" key="3">
    <source>
        <dbReference type="SAM" id="MobiDB-lite"/>
    </source>
</evidence>
<evidence type="ECO:0000313" key="6">
    <source>
        <dbReference type="EMBL" id="TEB37226.1"/>
    </source>
</evidence>
<accession>A0A4Y7TST8</accession>
<keyword evidence="4" id="KW-1133">Transmembrane helix</keyword>
<dbReference type="Pfam" id="PF00656">
    <property type="entry name" value="Peptidase_C14"/>
    <property type="match status" value="1"/>
</dbReference>
<dbReference type="SUPFAM" id="SSF52129">
    <property type="entry name" value="Caspase-like"/>
    <property type="match status" value="1"/>
</dbReference>
<dbReference type="GO" id="GO:0006915">
    <property type="term" value="P:apoptotic process"/>
    <property type="evidence" value="ECO:0007669"/>
    <property type="project" value="UniProtKB-KW"/>
</dbReference>
<feature type="region of interest" description="Disordered" evidence="3">
    <location>
        <begin position="302"/>
        <end position="362"/>
    </location>
</feature>
<feature type="transmembrane region" description="Helical" evidence="4">
    <location>
        <begin position="377"/>
        <end position="404"/>
    </location>
</feature>
<evidence type="ECO:0000256" key="2">
    <source>
        <dbReference type="ARBA" id="ARBA00022807"/>
    </source>
</evidence>
<gene>
    <name evidence="6" type="ORF">FA13DRAFT_1809797</name>
</gene>
<dbReference type="AlphaFoldDB" id="A0A4Y7TST8"/>
<reference evidence="6 7" key="1">
    <citation type="journal article" date="2019" name="Nat. Ecol. Evol.">
        <title>Megaphylogeny resolves global patterns of mushroom evolution.</title>
        <authorList>
            <person name="Varga T."/>
            <person name="Krizsan K."/>
            <person name="Foldi C."/>
            <person name="Dima B."/>
            <person name="Sanchez-Garcia M."/>
            <person name="Sanchez-Ramirez S."/>
            <person name="Szollosi G.J."/>
            <person name="Szarkandi J.G."/>
            <person name="Papp V."/>
            <person name="Albert L."/>
            <person name="Andreopoulos W."/>
            <person name="Angelini C."/>
            <person name="Antonin V."/>
            <person name="Barry K.W."/>
            <person name="Bougher N.L."/>
            <person name="Buchanan P."/>
            <person name="Buyck B."/>
            <person name="Bense V."/>
            <person name="Catcheside P."/>
            <person name="Chovatia M."/>
            <person name="Cooper J."/>
            <person name="Damon W."/>
            <person name="Desjardin D."/>
            <person name="Finy P."/>
            <person name="Geml J."/>
            <person name="Haridas S."/>
            <person name="Hughes K."/>
            <person name="Justo A."/>
            <person name="Karasinski D."/>
            <person name="Kautmanova I."/>
            <person name="Kiss B."/>
            <person name="Kocsube S."/>
            <person name="Kotiranta H."/>
            <person name="LaButti K.M."/>
            <person name="Lechner B.E."/>
            <person name="Liimatainen K."/>
            <person name="Lipzen A."/>
            <person name="Lukacs Z."/>
            <person name="Mihaltcheva S."/>
            <person name="Morgado L.N."/>
            <person name="Niskanen T."/>
            <person name="Noordeloos M.E."/>
            <person name="Ohm R.A."/>
            <person name="Ortiz-Santana B."/>
            <person name="Ovrebo C."/>
            <person name="Racz N."/>
            <person name="Riley R."/>
            <person name="Savchenko A."/>
            <person name="Shiryaev A."/>
            <person name="Soop K."/>
            <person name="Spirin V."/>
            <person name="Szebenyi C."/>
            <person name="Tomsovsky M."/>
            <person name="Tulloss R.E."/>
            <person name="Uehling J."/>
            <person name="Grigoriev I.V."/>
            <person name="Vagvolgyi C."/>
            <person name="Papp T."/>
            <person name="Martin F.M."/>
            <person name="Miettinen O."/>
            <person name="Hibbett D.S."/>
            <person name="Nagy L.G."/>
        </authorList>
    </citation>
    <scope>NUCLEOTIDE SEQUENCE [LARGE SCALE GENOMIC DNA]</scope>
    <source>
        <strain evidence="6 7">FP101781</strain>
    </source>
</reference>
<keyword evidence="2" id="KW-0378">Hydrolase</keyword>
<dbReference type="Gene3D" id="3.40.50.1460">
    <property type="match status" value="1"/>
</dbReference>
<feature type="region of interest" description="Disordered" evidence="3">
    <location>
        <begin position="636"/>
        <end position="684"/>
    </location>
</feature>
<keyword evidence="4" id="KW-0812">Transmembrane</keyword>
<evidence type="ECO:0000256" key="4">
    <source>
        <dbReference type="SAM" id="Phobius"/>
    </source>
</evidence>
<comment type="caution">
    <text evidence="6">The sequence shown here is derived from an EMBL/GenBank/DDBJ whole genome shotgun (WGS) entry which is preliminary data.</text>
</comment>
<keyword evidence="2" id="KW-0788">Thiol protease</keyword>
<dbReference type="GO" id="GO:0006508">
    <property type="term" value="P:proteolysis"/>
    <property type="evidence" value="ECO:0007669"/>
    <property type="project" value="InterPro"/>
</dbReference>
<evidence type="ECO:0000256" key="1">
    <source>
        <dbReference type="ARBA" id="ARBA00022703"/>
    </source>
</evidence>
<dbReference type="InterPro" id="IPR029030">
    <property type="entry name" value="Caspase-like_dom_sf"/>
</dbReference>
<keyword evidence="2" id="KW-0645">Protease</keyword>
<feature type="domain" description="Peptidase C14 caspase" evidence="5">
    <location>
        <begin position="484"/>
        <end position="767"/>
    </location>
</feature>
<feature type="transmembrane region" description="Helical" evidence="4">
    <location>
        <begin position="46"/>
        <end position="74"/>
    </location>
</feature>
<dbReference type="InterPro" id="IPR011600">
    <property type="entry name" value="Pept_C14_caspase"/>
</dbReference>
<keyword evidence="7" id="KW-1185">Reference proteome</keyword>
<dbReference type="GO" id="GO:0004197">
    <property type="term" value="F:cysteine-type endopeptidase activity"/>
    <property type="evidence" value="ECO:0007669"/>
    <property type="project" value="InterPro"/>
</dbReference>
<feature type="region of interest" description="Disordered" evidence="3">
    <location>
        <begin position="249"/>
        <end position="275"/>
    </location>
</feature>
<feature type="compositionally biased region" description="Pro residues" evidence="3">
    <location>
        <begin position="308"/>
        <end position="320"/>
    </location>
</feature>
<proteinExistence type="predicted"/>
<dbReference type="Proteomes" id="UP000298030">
    <property type="component" value="Unassembled WGS sequence"/>
</dbReference>
<evidence type="ECO:0000313" key="7">
    <source>
        <dbReference type="Proteomes" id="UP000298030"/>
    </source>
</evidence>
<dbReference type="EMBL" id="QPFP01000004">
    <property type="protein sequence ID" value="TEB37226.1"/>
    <property type="molecule type" value="Genomic_DNA"/>
</dbReference>
<dbReference type="STRING" id="71717.A0A4Y7TST8"/>
<evidence type="ECO:0000259" key="5">
    <source>
        <dbReference type="Pfam" id="PF00656"/>
    </source>
</evidence>
<feature type="transmembrane region" description="Helical" evidence="4">
    <location>
        <begin position="416"/>
        <end position="435"/>
    </location>
</feature>
<sequence>MSSDDDQKPGVVGVATGGIQDVSALLPLLGTEQCERLVTSALQQGLLYAAATPMSIFGSLGVVKAGFVVLWASIDNRLFSGPTLLRNAGFTPSGLGGLLVHVAESNRHLYVAEDKLRRNLAKKRIRSVEINLLSKDLWFWNLRLIAVTAFLSSFGLLPYVYLIRRFLSDGPFQTTWLYPVIRIVGCAMVAVSIQFVFQLRVLEEAYCRIRFLATDSFLKDHGKSLPEFWDPNERSKNVLDDLRRGRGVQVAGAPDRQLPGSPPGKRARSTSPDASLVLDEATKAHIVKGLGKLTSFSFPVYGESSAPSSPPPAMPVPHIPPQGFQRGAHLSADPNHAEKGEMEPATAEDPAEPEAQGPIGRSSSSFLANPDRYFSTVLLWLTQASLLFGLVLSVVGYIGCFSVVQASPKNNSRGPLVWLICEAVLAIIRTLVWAYNPVWDDPKSPIALEKIALSEGGTVDTTKSKKSSYGIGWMLDSVTADDMHALIVGINHFNSAQVMDLTECVDDARRVADYLQSTLLVPRSQIVTLTNTEATKERIVEELKALAHRGSVADDAPIVIYFATHSFVDTATKSTYLVPYPPSESIAGGGLDLDDLKSCALSYNAIVDILKHIAEEKTDNITLILDSCHAGAMGQNEKFINPSGQASGMRPRTSEGTRGVTMVEEEERGSDHQTSPLGTGVRGMKAVSRISKKTTEILVGHSSHILLAGTGTADQAYEDLGKGGLFTRTLLEVLSQADEPGNLEKMTYKRLVTKINEKMKKTRRRQEALCTTIYQNRLLFNGLFARKLNENSSMPVITVQYSDC</sequence>
<feature type="transmembrane region" description="Helical" evidence="4">
    <location>
        <begin position="142"/>
        <end position="163"/>
    </location>
</feature>